<proteinExistence type="inferred from homology"/>
<dbReference type="RefSeq" id="WP_099324177.1">
    <property type="nucleotide sequence ID" value="NZ_CP049055.1"/>
</dbReference>
<organism evidence="4">
    <name type="scientific">Kuenenia stuttgartiensis</name>
    <dbReference type="NCBI Taxonomy" id="174633"/>
    <lineage>
        <taxon>Bacteria</taxon>
        <taxon>Pseudomonadati</taxon>
        <taxon>Planctomycetota</taxon>
        <taxon>Candidatus Brocadiia</taxon>
        <taxon>Candidatus Brocadiales</taxon>
        <taxon>Candidatus Brocadiaceae</taxon>
        <taxon>Candidatus Kuenenia</taxon>
    </lineage>
</organism>
<dbReference type="Pfam" id="PF00886">
    <property type="entry name" value="Ribosomal_S16"/>
    <property type="match status" value="1"/>
</dbReference>
<dbReference type="AlphaFoldDB" id="Q1Q247"/>
<reference evidence="6" key="4">
    <citation type="submission" date="2017-10" db="EMBL/GenBank/DDBJ databases">
        <authorList>
            <person name="Banno H."/>
            <person name="Chua N.-H."/>
        </authorList>
    </citation>
    <scope>NUCLEOTIDE SEQUENCE [LARGE SCALE GENOMIC DNA]</scope>
    <source>
        <strain evidence="6">Kuenenia_mbr1_ru-nijmegen</strain>
    </source>
</reference>
<dbReference type="PANTHER" id="PTHR12919">
    <property type="entry name" value="30S RIBOSOMAL PROTEIN S16"/>
    <property type="match status" value="1"/>
</dbReference>
<reference evidence="5 8" key="5">
    <citation type="submission" date="2020-02" db="EMBL/GenBank/DDBJ databases">
        <title>Newly sequenced genome of strain CSTR1 showed variability in Candidatus Kuenenia stuttgartiensis genomes.</title>
        <authorList>
            <person name="Ding C."/>
            <person name="Adrian L."/>
        </authorList>
    </citation>
    <scope>NUCLEOTIDE SEQUENCE [LARGE SCALE GENOMIC DNA]</scope>
    <source>
        <strain evidence="5 8">CSTR1</strain>
    </source>
</reference>
<dbReference type="Proteomes" id="UP000221734">
    <property type="component" value="Chromosome Kuenenia_stuttgartiensis_MBR1"/>
</dbReference>
<keyword evidence="2 3" id="KW-0687">Ribonucleoprotein</keyword>
<reference evidence="7" key="3">
    <citation type="submission" date="2017-10" db="EMBL/GenBank/DDBJ databases">
        <authorList>
            <person name="Frank J."/>
        </authorList>
    </citation>
    <scope>NUCLEOTIDE SEQUENCE [LARGE SCALE GENOMIC DNA]</scope>
</reference>
<evidence type="ECO:0000313" key="6">
    <source>
        <dbReference type="EMBL" id="SOH03323.1"/>
    </source>
</evidence>
<dbReference type="EMBL" id="CP049055">
    <property type="protein sequence ID" value="QII11108.1"/>
    <property type="molecule type" value="Genomic_DNA"/>
</dbReference>
<dbReference type="NCBIfam" id="TIGR00002">
    <property type="entry name" value="S16"/>
    <property type="match status" value="1"/>
</dbReference>
<gene>
    <name evidence="4" type="primary">RPS16</name>
    <name evidence="6" type="synonym">rps16</name>
    <name evidence="3 5" type="synonym">rpsP</name>
    <name evidence="5" type="ORF">KsCSTR_17290</name>
    <name evidence="6" type="ORF">KSMBR1_0812</name>
    <name evidence="4" type="ORF">kuste3318</name>
</gene>
<name>Q1Q247_KUEST</name>
<evidence type="ECO:0000256" key="3">
    <source>
        <dbReference type="HAMAP-Rule" id="MF_00385"/>
    </source>
</evidence>
<dbReference type="Gene3D" id="3.30.1320.10">
    <property type="match status" value="1"/>
</dbReference>
<reference evidence="4" key="1">
    <citation type="journal article" date="2006" name="Nature">
        <title>Deciphering the evolution and metabolism of an anammox bacterium from a community genome.</title>
        <authorList>
            <person name="Strous M."/>
            <person name="Pelletier E."/>
            <person name="Mangenot S."/>
            <person name="Rattei T."/>
            <person name="Lehner A."/>
            <person name="Taylor M.W."/>
            <person name="Horn M."/>
            <person name="Daims H."/>
            <person name="Bartol-Mavel D."/>
            <person name="Wincker P."/>
            <person name="Barbe V."/>
            <person name="Fonknechten N."/>
            <person name="Vallenet D."/>
            <person name="Segurens B."/>
            <person name="Schenowitz-Truong C."/>
            <person name="Medigue C."/>
            <person name="Collingro A."/>
            <person name="Snel B."/>
            <person name="Dutilh B.E."/>
            <person name="OpDenCamp H.J.M."/>
            <person name="vanDerDrift C."/>
            <person name="Cirpus I."/>
            <person name="vanDePas-Schoonen K.T."/>
            <person name="Harhangi H.R."/>
            <person name="vanNiftrik L."/>
            <person name="Schmid M."/>
            <person name="Keltjens J."/>
            <person name="vanDeVossenberg J."/>
            <person name="Kartal B."/>
            <person name="Meier H."/>
            <person name="Frishman D."/>
            <person name="Huynen M.A."/>
            <person name="Mewes H."/>
            <person name="Weissenbach J."/>
            <person name="Jetten M.S.M."/>
            <person name="Wagner M."/>
            <person name="LePaslier D."/>
        </authorList>
    </citation>
    <scope>NUCLEOTIDE SEQUENCE</scope>
</reference>
<dbReference type="GO" id="GO:0015935">
    <property type="term" value="C:small ribosomal subunit"/>
    <property type="evidence" value="ECO:0007669"/>
    <property type="project" value="TreeGrafter"/>
</dbReference>
<keyword evidence="7" id="KW-1185">Reference proteome</keyword>
<dbReference type="EMBL" id="CT573071">
    <property type="protein sequence ID" value="CAJ74079.1"/>
    <property type="molecule type" value="Genomic_DNA"/>
</dbReference>
<dbReference type="OrthoDB" id="9807878at2"/>
<dbReference type="InterPro" id="IPR023803">
    <property type="entry name" value="Ribosomal_bS16_dom_sf"/>
</dbReference>
<sequence length="85" mass="9914">MAVRIRMMRMGRKNRPFYRIGAFDAHEERDGMSIENLGTYDPMESNNEKQVTLKRERVDYWLSVGAKPTETVASIFKKLGIAFKK</sequence>
<dbReference type="InterPro" id="IPR000307">
    <property type="entry name" value="Ribosomal_bS16"/>
</dbReference>
<dbReference type="HAMAP" id="MF_00385">
    <property type="entry name" value="Ribosomal_bS16"/>
    <property type="match status" value="1"/>
</dbReference>
<dbReference type="GO" id="GO:0005737">
    <property type="term" value="C:cytoplasm"/>
    <property type="evidence" value="ECO:0007669"/>
    <property type="project" value="UniProtKB-ARBA"/>
</dbReference>
<protein>
    <recommendedName>
        <fullName evidence="3">Small ribosomal subunit protein bS16</fullName>
    </recommendedName>
</protein>
<evidence type="ECO:0000313" key="4">
    <source>
        <dbReference type="EMBL" id="CAJ74079.1"/>
    </source>
</evidence>
<accession>Q1Q247</accession>
<dbReference type="PANTHER" id="PTHR12919:SF20">
    <property type="entry name" value="SMALL RIBOSOMAL SUBUNIT PROTEIN BS16M"/>
    <property type="match status" value="1"/>
</dbReference>
<dbReference type="SUPFAM" id="SSF54565">
    <property type="entry name" value="Ribosomal protein S16"/>
    <property type="match status" value="1"/>
</dbReference>
<dbReference type="GO" id="GO:0003735">
    <property type="term" value="F:structural constituent of ribosome"/>
    <property type="evidence" value="ECO:0007669"/>
    <property type="project" value="InterPro"/>
</dbReference>
<evidence type="ECO:0000256" key="2">
    <source>
        <dbReference type="ARBA" id="ARBA00023274"/>
    </source>
</evidence>
<comment type="similarity">
    <text evidence="3">Belongs to the bacterial ribosomal protein bS16 family.</text>
</comment>
<keyword evidence="1 3" id="KW-0689">Ribosomal protein</keyword>
<dbReference type="EMBL" id="LT934425">
    <property type="protein sequence ID" value="SOH03323.1"/>
    <property type="molecule type" value="Genomic_DNA"/>
</dbReference>
<reference evidence="4" key="2">
    <citation type="submission" date="2006-01" db="EMBL/GenBank/DDBJ databases">
        <authorList>
            <person name="Genoscope"/>
        </authorList>
    </citation>
    <scope>NUCLEOTIDE SEQUENCE</scope>
</reference>
<evidence type="ECO:0000313" key="7">
    <source>
        <dbReference type="Proteomes" id="UP000221734"/>
    </source>
</evidence>
<evidence type="ECO:0000256" key="1">
    <source>
        <dbReference type="ARBA" id="ARBA00022980"/>
    </source>
</evidence>
<evidence type="ECO:0000313" key="8">
    <source>
        <dbReference type="Proteomes" id="UP000501926"/>
    </source>
</evidence>
<dbReference type="KEGG" id="kst:KSMBR1_0812"/>
<dbReference type="GO" id="GO:0006412">
    <property type="term" value="P:translation"/>
    <property type="evidence" value="ECO:0007669"/>
    <property type="project" value="UniProtKB-UniRule"/>
</dbReference>
<evidence type="ECO:0000313" key="5">
    <source>
        <dbReference type="EMBL" id="QII11108.1"/>
    </source>
</evidence>
<dbReference type="Proteomes" id="UP000501926">
    <property type="component" value="Chromosome"/>
</dbReference>